<keyword evidence="2" id="KW-1185">Reference proteome</keyword>
<name>G8I9H7_9CAUD</name>
<accession>G8I9H7</accession>
<organism evidence="1 2">
    <name type="scientific">Mycobacterium phage Stinger</name>
    <dbReference type="NCBI Taxonomy" id="1089137"/>
    <lineage>
        <taxon>Viruses</taxon>
        <taxon>Duplodnaviria</taxon>
        <taxon>Heunggongvirae</taxon>
        <taxon>Uroviricota</taxon>
        <taxon>Caudoviricetes</taxon>
        <taxon>Bclasvirinae</taxon>
        <taxon>Coopervirus</taxon>
        <taxon>Coopervirus stinger</taxon>
    </lineage>
</organism>
<gene>
    <name evidence="1" type="primary">56</name>
    <name evidence="1" type="ORF">STINGER_56</name>
</gene>
<dbReference type="RefSeq" id="YP_009018471.1">
    <property type="nucleotide sequence ID" value="NC_023741.1"/>
</dbReference>
<protein>
    <submittedName>
        <fullName evidence="1">Uncharacterized protein</fullName>
    </submittedName>
</protein>
<dbReference type="KEGG" id="vg:18989853"/>
<proteinExistence type="predicted"/>
<reference evidence="1 2" key="1">
    <citation type="journal article" date="2012" name="J. Virol.">
        <title>Complete Genome Sequences of 138 Mycobacteriophages.</title>
        <authorList>
            <consortium name="the Science Education Alliance Phage Hunters Advancing Genomics and Evolutionary Science Program"/>
            <consortium name="the KwaZulu-Natal Research Institute for Tuberculosis and HIV Mycobacterial Genetics Course Students"/>
            <consortium name="the Phage Hunters Integrating Research and Education Program"/>
            <person name="Hatfull G.F."/>
        </authorList>
    </citation>
    <scope>NUCLEOTIDE SEQUENCE [LARGE SCALE GENOMIC DNA]</scope>
</reference>
<dbReference type="Proteomes" id="UP000005653">
    <property type="component" value="Segment"/>
</dbReference>
<dbReference type="OrthoDB" id="10362at10239"/>
<evidence type="ECO:0000313" key="2">
    <source>
        <dbReference type="Proteomes" id="UP000005653"/>
    </source>
</evidence>
<evidence type="ECO:0000313" key="1">
    <source>
        <dbReference type="EMBL" id="AER49371.1"/>
    </source>
</evidence>
<sequence>MTAYGTGQTGIRDEGHLRTLPDGTIISWLRIPGDVTSEAVAFVRREVTTESGFPQVDVWISPGGWDPQTIESAGVTFPCQVVRFGEYRAEHYLGSELLPFAETLASGVLDHGGTWAREKALECASRVNTGRGGPAAITLSLASEFEDYLDPDEPEAGTEIVQVVVDVTAPPLGEVRVRYSDGRVDELSVDGWEGPRPVRGAPVMLHPDEVPLLGEVAEVLRPLKDRGLTKESAEYVIGKVYE</sequence>
<dbReference type="GeneID" id="18989853"/>
<dbReference type="EMBL" id="JN699011">
    <property type="protein sequence ID" value="AER49371.1"/>
    <property type="molecule type" value="Genomic_DNA"/>
</dbReference>